<dbReference type="GO" id="GO:0003729">
    <property type="term" value="F:mRNA binding"/>
    <property type="evidence" value="ECO:0007669"/>
    <property type="project" value="TreeGrafter"/>
</dbReference>
<reference evidence="3" key="1">
    <citation type="submission" date="2016-03" db="EMBL/GenBank/DDBJ databases">
        <authorList>
            <person name="Devillers H."/>
        </authorList>
    </citation>
    <scope>NUCLEOTIDE SEQUENCE [LARGE SCALE GENOMIC DNA]</scope>
</reference>
<dbReference type="STRING" id="4955.A0A1G4MEM0"/>
<gene>
    <name evidence="2" type="ORF">LAFE_0F03532G</name>
</gene>
<dbReference type="GO" id="GO:0061157">
    <property type="term" value="P:mRNA destabilization"/>
    <property type="evidence" value="ECO:0007669"/>
    <property type="project" value="TreeGrafter"/>
</dbReference>
<dbReference type="PROSITE" id="PS50882">
    <property type="entry name" value="YTH"/>
    <property type="match status" value="1"/>
</dbReference>
<evidence type="ECO:0000259" key="1">
    <source>
        <dbReference type="PROSITE" id="PS50882"/>
    </source>
</evidence>
<sequence>MNAGSYLAAEVFQQSCYTSSTEKTIEDSLKELETIFSLGNTKIGTEQRDSKMYGSEDMLWEPKTSSSSDHSMISKGIKWDSLEQVMPNGICTVTNCTSSASSMEKIFGKAEPSKPDSKQILVPQGSRVFVIKSNSDENVRISYDRGIWSSTDYGNCRLSRAYRNLPKGAKLFLLFSVNGSGQFCGIAEMTSDVDRAKTHVWAEERSYKGLFSVSWRLVVDVPNRALRKFANPKNEMKPITQSRDTQEIPLDIARSVVEVFSAFTGSHQTS</sequence>
<dbReference type="PANTHER" id="PTHR12357">
    <property type="entry name" value="YTH YT521-B HOMOLOGY DOMAIN-CONTAINING"/>
    <property type="match status" value="1"/>
</dbReference>
<name>A0A1G4MEM0_LACFM</name>
<dbReference type="Proteomes" id="UP000190831">
    <property type="component" value="Chromosome F"/>
</dbReference>
<dbReference type="Pfam" id="PF04146">
    <property type="entry name" value="YTH"/>
    <property type="match status" value="1"/>
</dbReference>
<dbReference type="GO" id="GO:1990247">
    <property type="term" value="F:N6-methyladenosine-containing RNA reader activity"/>
    <property type="evidence" value="ECO:0007669"/>
    <property type="project" value="TreeGrafter"/>
</dbReference>
<dbReference type="GO" id="GO:0005737">
    <property type="term" value="C:cytoplasm"/>
    <property type="evidence" value="ECO:0007669"/>
    <property type="project" value="TreeGrafter"/>
</dbReference>
<evidence type="ECO:0000313" key="2">
    <source>
        <dbReference type="EMBL" id="SCW02306.1"/>
    </source>
</evidence>
<feature type="domain" description="YTH" evidence="1">
    <location>
        <begin position="126"/>
        <end position="260"/>
    </location>
</feature>
<dbReference type="OrthoDB" id="306690at2759"/>
<protein>
    <submittedName>
        <fullName evidence="2">LAFE_0F03532g1_1</fullName>
    </submittedName>
</protein>
<dbReference type="CDD" id="cd21134">
    <property type="entry name" value="YTH"/>
    <property type="match status" value="1"/>
</dbReference>
<proteinExistence type="predicted"/>
<evidence type="ECO:0000313" key="3">
    <source>
        <dbReference type="Proteomes" id="UP000190831"/>
    </source>
</evidence>
<organism evidence="2 3">
    <name type="scientific">Lachancea fermentati</name>
    <name type="common">Zygosaccharomyces fermentati</name>
    <dbReference type="NCBI Taxonomy" id="4955"/>
    <lineage>
        <taxon>Eukaryota</taxon>
        <taxon>Fungi</taxon>
        <taxon>Dikarya</taxon>
        <taxon>Ascomycota</taxon>
        <taxon>Saccharomycotina</taxon>
        <taxon>Saccharomycetes</taxon>
        <taxon>Saccharomycetales</taxon>
        <taxon>Saccharomycetaceae</taxon>
        <taxon>Lachancea</taxon>
    </lineage>
</organism>
<dbReference type="Gene3D" id="3.10.590.10">
    <property type="entry name" value="ph1033 like domains"/>
    <property type="match status" value="1"/>
</dbReference>
<keyword evidence="3" id="KW-1185">Reference proteome</keyword>
<accession>A0A1G4MEM0</accession>
<dbReference type="InterPro" id="IPR007275">
    <property type="entry name" value="YTH_domain"/>
</dbReference>
<dbReference type="AlphaFoldDB" id="A0A1G4MEM0"/>
<dbReference type="PANTHER" id="PTHR12357:SF89">
    <property type="entry name" value="YTH DOMAIN-CONTAINING FAMILY PROTEIN"/>
    <property type="match status" value="1"/>
</dbReference>
<dbReference type="InterPro" id="IPR045168">
    <property type="entry name" value="YTH_prot"/>
</dbReference>
<dbReference type="EMBL" id="LT598490">
    <property type="protein sequence ID" value="SCW02306.1"/>
    <property type="molecule type" value="Genomic_DNA"/>
</dbReference>